<evidence type="ECO:0000256" key="3">
    <source>
        <dbReference type="ARBA" id="ARBA00023306"/>
    </source>
</evidence>
<dbReference type="GO" id="GO:0031145">
    <property type="term" value="P:anaphase-promoting complex-dependent catabolic process"/>
    <property type="evidence" value="ECO:0007669"/>
    <property type="project" value="TreeGrafter"/>
</dbReference>
<dbReference type="GO" id="GO:1990757">
    <property type="term" value="F:ubiquitin ligase activator activity"/>
    <property type="evidence" value="ECO:0007669"/>
    <property type="project" value="TreeGrafter"/>
</dbReference>
<dbReference type="Gene3D" id="2.130.10.10">
    <property type="entry name" value="YVTN repeat-like/Quinoprotein amine dehydrogenase"/>
    <property type="match status" value="1"/>
</dbReference>
<proteinExistence type="predicted"/>
<keyword evidence="2" id="KW-0677">Repeat</keyword>
<gene>
    <name evidence="5" type="ORF">Sangu_2955900</name>
</gene>
<dbReference type="AlphaFoldDB" id="A0AAW2IJR9"/>
<protein>
    <submittedName>
        <fullName evidence="5">Protein FIZZY-RELATED 2</fullName>
    </submittedName>
</protein>
<evidence type="ECO:0000256" key="2">
    <source>
        <dbReference type="ARBA" id="ARBA00022737"/>
    </source>
</evidence>
<organism evidence="5">
    <name type="scientific">Sesamum angustifolium</name>
    <dbReference type="NCBI Taxonomy" id="2727405"/>
    <lineage>
        <taxon>Eukaryota</taxon>
        <taxon>Viridiplantae</taxon>
        <taxon>Streptophyta</taxon>
        <taxon>Embryophyta</taxon>
        <taxon>Tracheophyta</taxon>
        <taxon>Spermatophyta</taxon>
        <taxon>Magnoliopsida</taxon>
        <taxon>eudicotyledons</taxon>
        <taxon>Gunneridae</taxon>
        <taxon>Pentapetalae</taxon>
        <taxon>asterids</taxon>
        <taxon>lamiids</taxon>
        <taxon>Lamiales</taxon>
        <taxon>Pedaliaceae</taxon>
        <taxon>Sesamum</taxon>
    </lineage>
</organism>
<sequence>METPSTSTSSTEPKTPASKLLSSSYRRPSSSRTIYSDRFIPSRSSSNFALFNLPNSSANSSSDDSHSAYTNLLKSALFGPDCVGGVNGFQPLTPEKSVSGGRFGSRNSDDWSSMCCAVGLGNCVYLWHASSSKVVKLCDLGIDDSVCSVGWAHRGTHLAVGTS</sequence>
<dbReference type="GO" id="GO:0010997">
    <property type="term" value="F:anaphase-promoting complex binding"/>
    <property type="evidence" value="ECO:0007669"/>
    <property type="project" value="InterPro"/>
</dbReference>
<dbReference type="EMBL" id="JACGWK010001825">
    <property type="protein sequence ID" value="KAL0282350.1"/>
    <property type="molecule type" value="Genomic_DNA"/>
</dbReference>
<dbReference type="PANTHER" id="PTHR19918">
    <property type="entry name" value="CELL DIVISION CYCLE 20 CDC20 FIZZY -RELATED"/>
    <property type="match status" value="1"/>
</dbReference>
<name>A0AAW2IJR9_9LAMI</name>
<dbReference type="InterPro" id="IPR015943">
    <property type="entry name" value="WD40/YVTN_repeat-like_dom_sf"/>
</dbReference>
<keyword evidence="3" id="KW-0131">Cell cycle</keyword>
<evidence type="ECO:0000313" key="5">
    <source>
        <dbReference type="EMBL" id="KAL0282350.1"/>
    </source>
</evidence>
<accession>A0AAW2IJR9</accession>
<dbReference type="GO" id="GO:1905786">
    <property type="term" value="P:positive regulation of anaphase-promoting complex-dependent catabolic process"/>
    <property type="evidence" value="ECO:0007669"/>
    <property type="project" value="TreeGrafter"/>
</dbReference>
<comment type="caution">
    <text evidence="5">The sequence shown here is derived from an EMBL/GenBank/DDBJ whole genome shotgun (WGS) entry which is preliminary data.</text>
</comment>
<reference evidence="5" key="2">
    <citation type="journal article" date="2024" name="Plant">
        <title>Genomic evolution and insights into agronomic trait innovations of Sesamum species.</title>
        <authorList>
            <person name="Miao H."/>
            <person name="Wang L."/>
            <person name="Qu L."/>
            <person name="Liu H."/>
            <person name="Sun Y."/>
            <person name="Le M."/>
            <person name="Wang Q."/>
            <person name="Wei S."/>
            <person name="Zheng Y."/>
            <person name="Lin W."/>
            <person name="Duan Y."/>
            <person name="Cao H."/>
            <person name="Xiong S."/>
            <person name="Wang X."/>
            <person name="Wei L."/>
            <person name="Li C."/>
            <person name="Ma Q."/>
            <person name="Ju M."/>
            <person name="Zhao R."/>
            <person name="Li G."/>
            <person name="Mu C."/>
            <person name="Tian Q."/>
            <person name="Mei H."/>
            <person name="Zhang T."/>
            <person name="Gao T."/>
            <person name="Zhang H."/>
        </authorList>
    </citation>
    <scope>NUCLEOTIDE SEQUENCE</scope>
    <source>
        <strain evidence="5">G01</strain>
    </source>
</reference>
<dbReference type="GO" id="GO:0005680">
    <property type="term" value="C:anaphase-promoting complex"/>
    <property type="evidence" value="ECO:0007669"/>
    <property type="project" value="TreeGrafter"/>
</dbReference>
<dbReference type="PANTHER" id="PTHR19918:SF1">
    <property type="entry name" value="FIZZY-RELATED PROTEIN HOMOLOG"/>
    <property type="match status" value="1"/>
</dbReference>
<feature type="region of interest" description="Disordered" evidence="4">
    <location>
        <begin position="1"/>
        <end position="31"/>
    </location>
</feature>
<keyword evidence="1" id="KW-0853">WD repeat</keyword>
<reference evidence="5" key="1">
    <citation type="submission" date="2020-06" db="EMBL/GenBank/DDBJ databases">
        <authorList>
            <person name="Li T."/>
            <person name="Hu X."/>
            <person name="Zhang T."/>
            <person name="Song X."/>
            <person name="Zhang H."/>
            <person name="Dai N."/>
            <person name="Sheng W."/>
            <person name="Hou X."/>
            <person name="Wei L."/>
        </authorList>
    </citation>
    <scope>NUCLEOTIDE SEQUENCE</scope>
    <source>
        <strain evidence="5">G01</strain>
        <tissue evidence="5">Leaf</tissue>
    </source>
</reference>
<dbReference type="InterPro" id="IPR033010">
    <property type="entry name" value="Cdc20/Fizzy"/>
</dbReference>
<evidence type="ECO:0000256" key="4">
    <source>
        <dbReference type="SAM" id="MobiDB-lite"/>
    </source>
</evidence>
<evidence type="ECO:0000256" key="1">
    <source>
        <dbReference type="ARBA" id="ARBA00022574"/>
    </source>
</evidence>